<dbReference type="PANTHER" id="PTHR45920">
    <property type="entry name" value="FORMIN HOMOLOGY 2 DOMAIN CONTAINING, ISOFORM I"/>
    <property type="match status" value="1"/>
</dbReference>
<feature type="compositionally biased region" description="Basic and acidic residues" evidence="1">
    <location>
        <begin position="9"/>
        <end position="21"/>
    </location>
</feature>
<evidence type="ECO:0000256" key="1">
    <source>
        <dbReference type="SAM" id="MobiDB-lite"/>
    </source>
</evidence>
<protein>
    <submittedName>
        <fullName evidence="3">Uncharacterized protein</fullName>
    </submittedName>
</protein>
<dbReference type="GO" id="GO:0005737">
    <property type="term" value="C:cytoplasm"/>
    <property type="evidence" value="ECO:0007669"/>
    <property type="project" value="TreeGrafter"/>
</dbReference>
<dbReference type="Gene3D" id="1.25.10.10">
    <property type="entry name" value="Leucine-rich Repeat Variant"/>
    <property type="match status" value="1"/>
</dbReference>
<dbReference type="InterPro" id="IPR011989">
    <property type="entry name" value="ARM-like"/>
</dbReference>
<feature type="region of interest" description="Disordered" evidence="1">
    <location>
        <begin position="1"/>
        <end position="26"/>
    </location>
</feature>
<dbReference type="WBParaSite" id="PEQ_0000075601-mRNA-1">
    <property type="protein sequence ID" value="PEQ_0000075601-mRNA-1"/>
    <property type="gene ID" value="PEQ_0000075601"/>
</dbReference>
<dbReference type="GO" id="GO:0005856">
    <property type="term" value="C:cytoskeleton"/>
    <property type="evidence" value="ECO:0007669"/>
    <property type="project" value="TreeGrafter"/>
</dbReference>
<reference evidence="3" key="1">
    <citation type="submission" date="2022-11" db="UniProtKB">
        <authorList>
            <consortium name="WormBaseParasite"/>
        </authorList>
    </citation>
    <scope>IDENTIFICATION</scope>
</reference>
<proteinExistence type="predicted"/>
<dbReference type="GO" id="GO:0030866">
    <property type="term" value="P:cortical actin cytoskeleton organization"/>
    <property type="evidence" value="ECO:0007669"/>
    <property type="project" value="TreeGrafter"/>
</dbReference>
<dbReference type="PANTHER" id="PTHR45920:SF4">
    <property type="entry name" value="FORMIN HOMOLOGY 2 DOMAIN CONTAINING, ISOFORM I"/>
    <property type="match status" value="1"/>
</dbReference>
<evidence type="ECO:0000313" key="2">
    <source>
        <dbReference type="Proteomes" id="UP000887564"/>
    </source>
</evidence>
<keyword evidence="2" id="KW-1185">Reference proteome</keyword>
<dbReference type="AlphaFoldDB" id="A0A914R2S7"/>
<name>A0A914R2S7_PAREQ</name>
<accession>A0A914R2S7</accession>
<dbReference type="Proteomes" id="UP000887564">
    <property type="component" value="Unplaced"/>
</dbReference>
<dbReference type="GO" id="GO:0051015">
    <property type="term" value="F:actin filament binding"/>
    <property type="evidence" value="ECO:0007669"/>
    <property type="project" value="TreeGrafter"/>
</dbReference>
<evidence type="ECO:0000313" key="3">
    <source>
        <dbReference type="WBParaSite" id="PEQ_0000075601-mRNA-1"/>
    </source>
</evidence>
<organism evidence="2 3">
    <name type="scientific">Parascaris equorum</name>
    <name type="common">Equine roundworm</name>
    <dbReference type="NCBI Taxonomy" id="6256"/>
    <lineage>
        <taxon>Eukaryota</taxon>
        <taxon>Metazoa</taxon>
        <taxon>Ecdysozoa</taxon>
        <taxon>Nematoda</taxon>
        <taxon>Chromadorea</taxon>
        <taxon>Rhabditida</taxon>
        <taxon>Spirurina</taxon>
        <taxon>Ascaridomorpha</taxon>
        <taxon>Ascaridoidea</taxon>
        <taxon>Ascarididae</taxon>
        <taxon>Parascaris</taxon>
    </lineage>
</organism>
<sequence length="79" mass="9063">MGIETDGQNIRDGEANDRETNKLLNSSGRDQRRALFSLKQIFQDDKDLVHEFVQNGGLQCMIKLGRMADQNHQNYILRG</sequence>